<keyword evidence="2" id="KW-1185">Reference proteome</keyword>
<name>A0AAW0T3T2_SCYPA</name>
<dbReference type="Proteomes" id="UP001487740">
    <property type="component" value="Unassembled WGS sequence"/>
</dbReference>
<dbReference type="EMBL" id="JARAKH010000039">
    <property type="protein sequence ID" value="KAK8382225.1"/>
    <property type="molecule type" value="Genomic_DNA"/>
</dbReference>
<evidence type="ECO:0000313" key="2">
    <source>
        <dbReference type="Proteomes" id="UP001487740"/>
    </source>
</evidence>
<protein>
    <submittedName>
        <fullName evidence="1">Uncharacterized protein</fullName>
    </submittedName>
</protein>
<accession>A0AAW0T3T2</accession>
<comment type="caution">
    <text evidence="1">The sequence shown here is derived from an EMBL/GenBank/DDBJ whole genome shotgun (WGS) entry which is preliminary data.</text>
</comment>
<reference evidence="1 2" key="1">
    <citation type="submission" date="2023-03" db="EMBL/GenBank/DDBJ databases">
        <title>High-quality genome of Scylla paramamosain provides insights in environmental adaptation.</title>
        <authorList>
            <person name="Zhang L."/>
        </authorList>
    </citation>
    <scope>NUCLEOTIDE SEQUENCE [LARGE SCALE GENOMIC DNA]</scope>
    <source>
        <strain evidence="1">LZ_2023a</strain>
        <tissue evidence="1">Muscle</tissue>
    </source>
</reference>
<sequence>MAWPERSLVDPHCLNTAPTPGNGLVTSISPPHKSPFKLFFNLGNKGRAMSRGSQELEALGPCHNTALPMAHQKIQLHHCKHFGFPPVPKV</sequence>
<evidence type="ECO:0000313" key="1">
    <source>
        <dbReference type="EMBL" id="KAK8382225.1"/>
    </source>
</evidence>
<dbReference type="AlphaFoldDB" id="A0AAW0T3T2"/>
<organism evidence="1 2">
    <name type="scientific">Scylla paramamosain</name>
    <name type="common">Mud crab</name>
    <dbReference type="NCBI Taxonomy" id="85552"/>
    <lineage>
        <taxon>Eukaryota</taxon>
        <taxon>Metazoa</taxon>
        <taxon>Ecdysozoa</taxon>
        <taxon>Arthropoda</taxon>
        <taxon>Crustacea</taxon>
        <taxon>Multicrustacea</taxon>
        <taxon>Malacostraca</taxon>
        <taxon>Eumalacostraca</taxon>
        <taxon>Eucarida</taxon>
        <taxon>Decapoda</taxon>
        <taxon>Pleocyemata</taxon>
        <taxon>Brachyura</taxon>
        <taxon>Eubrachyura</taxon>
        <taxon>Portunoidea</taxon>
        <taxon>Portunidae</taxon>
        <taxon>Portuninae</taxon>
        <taxon>Scylla</taxon>
    </lineage>
</organism>
<proteinExistence type="predicted"/>
<gene>
    <name evidence="1" type="ORF">O3P69_015274</name>
</gene>